<dbReference type="RefSeq" id="WP_110470187.1">
    <property type="nucleotide sequence ID" value="NZ_QJSP01000008.1"/>
</dbReference>
<proteinExistence type="predicted"/>
<dbReference type="EMBL" id="QJSP01000008">
    <property type="protein sequence ID" value="PYE16303.1"/>
    <property type="molecule type" value="Genomic_DNA"/>
</dbReference>
<evidence type="ECO:0000313" key="2">
    <source>
        <dbReference type="Proteomes" id="UP000247591"/>
    </source>
</evidence>
<dbReference type="SUPFAM" id="SSF54637">
    <property type="entry name" value="Thioesterase/thiol ester dehydrase-isomerase"/>
    <property type="match status" value="1"/>
</dbReference>
<gene>
    <name evidence="1" type="ORF">DFR67_10854</name>
</gene>
<organism evidence="1 2">
    <name type="scientific">Williamsia limnetica</name>
    <dbReference type="NCBI Taxonomy" id="882452"/>
    <lineage>
        <taxon>Bacteria</taxon>
        <taxon>Bacillati</taxon>
        <taxon>Actinomycetota</taxon>
        <taxon>Actinomycetes</taxon>
        <taxon>Mycobacteriales</taxon>
        <taxon>Nocardiaceae</taxon>
        <taxon>Williamsia</taxon>
    </lineage>
</organism>
<dbReference type="OrthoDB" id="7183822at2"/>
<dbReference type="Gene3D" id="3.10.129.10">
    <property type="entry name" value="Hotdog Thioesterase"/>
    <property type="match status" value="1"/>
</dbReference>
<dbReference type="InterPro" id="IPR029069">
    <property type="entry name" value="HotDog_dom_sf"/>
</dbReference>
<keyword evidence="2" id="KW-1185">Reference proteome</keyword>
<dbReference type="Proteomes" id="UP000247591">
    <property type="component" value="Unassembled WGS sequence"/>
</dbReference>
<accession>A0A318RNI6</accession>
<evidence type="ECO:0000313" key="1">
    <source>
        <dbReference type="EMBL" id="PYE16303.1"/>
    </source>
</evidence>
<protein>
    <recommendedName>
        <fullName evidence="3">Acyl dehydratase</fullName>
    </recommendedName>
</protein>
<dbReference type="AlphaFoldDB" id="A0A318RNI6"/>
<comment type="caution">
    <text evidence="1">The sequence shown here is derived from an EMBL/GenBank/DDBJ whole genome shotgun (WGS) entry which is preliminary data.</text>
</comment>
<evidence type="ECO:0008006" key="3">
    <source>
        <dbReference type="Google" id="ProtNLM"/>
    </source>
</evidence>
<name>A0A318RNI6_WILLI</name>
<sequence>MSDITFAVAVGDTLPPFVRTTGLANWNRFAAVNDEFIDIHMDDDAGRDAGYESAFGMGTLLWSYLHNVVRDWLGEHGRISEINCQFRAPNTKGLTLSAHGRVTAVAGGVVQLDVWIEDQHGNTLTPGSATVQLTGGDVT</sequence>
<reference evidence="1 2" key="1">
    <citation type="submission" date="2018-06" db="EMBL/GenBank/DDBJ databases">
        <title>Genomic Encyclopedia of Type Strains, Phase IV (KMG-IV): sequencing the most valuable type-strain genomes for metagenomic binning, comparative biology and taxonomic classification.</title>
        <authorList>
            <person name="Goeker M."/>
        </authorList>
    </citation>
    <scope>NUCLEOTIDE SEQUENCE [LARGE SCALE GENOMIC DNA]</scope>
    <source>
        <strain evidence="1 2">DSM 45521</strain>
    </source>
</reference>